<evidence type="ECO:0000313" key="1">
    <source>
        <dbReference type="EMBL" id="KAK7573316.1"/>
    </source>
</evidence>
<reference evidence="1 2" key="1">
    <citation type="submission" date="2024-03" db="EMBL/GenBank/DDBJ databases">
        <title>Adaptation during the transition from Ophiocordyceps entomopathogen to insect associate is accompanied by gene loss and intensified selection.</title>
        <authorList>
            <person name="Ward C.M."/>
            <person name="Onetto C.A."/>
            <person name="Borneman A.R."/>
        </authorList>
    </citation>
    <scope>NUCLEOTIDE SEQUENCE [LARGE SCALE GENOMIC DNA]</scope>
    <source>
        <strain evidence="1">AWRI1</strain>
        <tissue evidence="1">Single Adult Female</tissue>
    </source>
</reference>
<dbReference type="AlphaFoldDB" id="A0AAN9TI44"/>
<organism evidence="1 2">
    <name type="scientific">Parthenolecanium corni</name>
    <dbReference type="NCBI Taxonomy" id="536013"/>
    <lineage>
        <taxon>Eukaryota</taxon>
        <taxon>Metazoa</taxon>
        <taxon>Ecdysozoa</taxon>
        <taxon>Arthropoda</taxon>
        <taxon>Hexapoda</taxon>
        <taxon>Insecta</taxon>
        <taxon>Pterygota</taxon>
        <taxon>Neoptera</taxon>
        <taxon>Paraneoptera</taxon>
        <taxon>Hemiptera</taxon>
        <taxon>Sternorrhyncha</taxon>
        <taxon>Coccoidea</taxon>
        <taxon>Coccidae</taxon>
        <taxon>Parthenolecanium</taxon>
    </lineage>
</organism>
<dbReference type="EMBL" id="JBBCAQ010000037">
    <property type="protein sequence ID" value="KAK7573316.1"/>
    <property type="molecule type" value="Genomic_DNA"/>
</dbReference>
<name>A0AAN9TI44_9HEMI</name>
<keyword evidence="2" id="KW-1185">Reference proteome</keyword>
<gene>
    <name evidence="1" type="ORF">V9T40_010507</name>
</gene>
<comment type="caution">
    <text evidence="1">The sequence shown here is derived from an EMBL/GenBank/DDBJ whole genome shotgun (WGS) entry which is preliminary data.</text>
</comment>
<proteinExistence type="predicted"/>
<accession>A0AAN9TI44</accession>
<protein>
    <submittedName>
        <fullName evidence="1">Uncharacterized protein</fullName>
    </submittedName>
</protein>
<dbReference type="Proteomes" id="UP001367676">
    <property type="component" value="Unassembled WGS sequence"/>
</dbReference>
<sequence length="102" mass="11855">MSIAAEIRTKRNNFLNIVYPFGLLAAGPATVVRTFRQSTYELIPKPPFHRAASRASFSVTRQSAGYTDQTIEEYLKCRDTFLEMKFLFSRRIRQTTDDRRQS</sequence>
<evidence type="ECO:0000313" key="2">
    <source>
        <dbReference type="Proteomes" id="UP001367676"/>
    </source>
</evidence>